<dbReference type="InterPro" id="IPR039771">
    <property type="entry name" value="Csl4"/>
</dbReference>
<evidence type="ECO:0000256" key="2">
    <source>
        <dbReference type="ARBA" id="ARBA00022835"/>
    </source>
</evidence>
<dbReference type="SUPFAM" id="SSF50249">
    <property type="entry name" value="Nucleic acid-binding proteins"/>
    <property type="match status" value="1"/>
</dbReference>
<dbReference type="GO" id="GO:0005737">
    <property type="term" value="C:cytoplasm"/>
    <property type="evidence" value="ECO:0007669"/>
    <property type="project" value="TreeGrafter"/>
</dbReference>
<name>A0A3B0MJA6_THEAN</name>
<reference evidence="5" key="1">
    <citation type="submission" date="2018-07" db="EMBL/GenBank/DDBJ databases">
        <authorList>
            <person name="Quirk P.G."/>
            <person name="Krulwich T.A."/>
        </authorList>
    </citation>
    <scope>NUCLEOTIDE SEQUENCE</scope>
    <source>
        <strain evidence="5">Anand</strain>
    </source>
</reference>
<evidence type="ECO:0000256" key="1">
    <source>
        <dbReference type="ARBA" id="ARBA00004604"/>
    </source>
</evidence>
<dbReference type="CDD" id="cd05791">
    <property type="entry name" value="S1_CSL4"/>
    <property type="match status" value="1"/>
</dbReference>
<dbReference type="EMBL" id="UIVT01000001">
    <property type="protein sequence ID" value="SVP88491.1"/>
    <property type="molecule type" value="Genomic_DNA"/>
</dbReference>
<dbReference type="GO" id="GO:0000176">
    <property type="term" value="C:nuclear exosome (RNase complex)"/>
    <property type="evidence" value="ECO:0007669"/>
    <property type="project" value="TreeGrafter"/>
</dbReference>
<dbReference type="VEuPathDB" id="PiroplasmaDB:TA21305"/>
<dbReference type="Gene3D" id="2.40.50.140">
    <property type="entry name" value="Nucleic acid-binding proteins"/>
    <property type="match status" value="1"/>
</dbReference>
<dbReference type="PANTHER" id="PTHR12686:SF8">
    <property type="entry name" value="EXOSOME COMPLEX COMPONENT CSL4"/>
    <property type="match status" value="1"/>
</dbReference>
<dbReference type="InterPro" id="IPR012340">
    <property type="entry name" value="NA-bd_OB-fold"/>
</dbReference>
<dbReference type="PANTHER" id="PTHR12686">
    <property type="entry name" value="3'-5' EXORIBONUCLEASE CSL4-RELATED"/>
    <property type="match status" value="1"/>
</dbReference>
<evidence type="ECO:0000313" key="4">
    <source>
        <dbReference type="EMBL" id="SVP88491.1"/>
    </source>
</evidence>
<feature type="domain" description="Exosome complex component N-terminal" evidence="3">
    <location>
        <begin position="5"/>
        <end position="40"/>
    </location>
</feature>
<sequence length="180" mass="19838">MEKGMVLPGMMIGTTNDYVPLNNVYVRDSVIYSAVLGNLSYSENKGVSVVSNHVKIPYVGATVIAQITRVHINKADCNIISVDGRVLKDFFKGSLTNNNVLESKNIEILMYEWFRPGDFIKCKVIYAGDGKQFTLSTAGLGLGVIKTTSSKGEEMVPISWKYFMSKKSGALEKRKVAKSI</sequence>
<dbReference type="EMBL" id="UIVS01000001">
    <property type="protein sequence ID" value="SVP89652.1"/>
    <property type="molecule type" value="Genomic_DNA"/>
</dbReference>
<evidence type="ECO:0000313" key="5">
    <source>
        <dbReference type="EMBL" id="SVP89652.1"/>
    </source>
</evidence>
<gene>
    <name evidence="4" type="ORF">TAT_000035300</name>
    <name evidence="5" type="ORF">TAV_000034900</name>
</gene>
<dbReference type="SUPFAM" id="SSF110324">
    <property type="entry name" value="Ribosomal L27 protein-like"/>
    <property type="match status" value="1"/>
</dbReference>
<keyword evidence="2" id="KW-0271">Exosome</keyword>
<proteinExistence type="predicted"/>
<dbReference type="Pfam" id="PF14382">
    <property type="entry name" value="ECR1_N"/>
    <property type="match status" value="1"/>
</dbReference>
<accession>A0A3B0MJA6</accession>
<comment type="subcellular location">
    <subcellularLocation>
        <location evidence="1">Nucleus</location>
        <location evidence="1">Nucleolus</location>
    </subcellularLocation>
</comment>
<dbReference type="AlphaFoldDB" id="A0A3B0MJA6"/>
<evidence type="ECO:0000259" key="3">
    <source>
        <dbReference type="Pfam" id="PF14382"/>
    </source>
</evidence>
<protein>
    <submittedName>
        <fullName evidence="5">3'-5' exoribonuclease (CSL4 homologue), putative</fullName>
    </submittedName>
</protein>
<organism evidence="5">
    <name type="scientific">Theileria annulata</name>
    <dbReference type="NCBI Taxonomy" id="5874"/>
    <lineage>
        <taxon>Eukaryota</taxon>
        <taxon>Sar</taxon>
        <taxon>Alveolata</taxon>
        <taxon>Apicomplexa</taxon>
        <taxon>Aconoidasida</taxon>
        <taxon>Piroplasmida</taxon>
        <taxon>Theileriidae</taxon>
        <taxon>Theileria</taxon>
    </lineage>
</organism>
<dbReference type="InterPro" id="IPR025721">
    <property type="entry name" value="Exosome_cplx_N_dom"/>
</dbReference>
<dbReference type="GO" id="GO:0006396">
    <property type="term" value="P:RNA processing"/>
    <property type="evidence" value="ECO:0007669"/>
    <property type="project" value="InterPro"/>
</dbReference>
<dbReference type="Gene3D" id="2.40.50.100">
    <property type="match status" value="1"/>
</dbReference>
<dbReference type="GO" id="GO:0005730">
    <property type="term" value="C:nucleolus"/>
    <property type="evidence" value="ECO:0007669"/>
    <property type="project" value="UniProtKB-SubCell"/>
</dbReference>